<name>A0ACC6PBT3_9BACL</name>
<accession>A0ACC6PBT3</accession>
<organism evidence="1 2">
    <name type="scientific">Saccharibacillus sacchari</name>
    <dbReference type="NCBI Taxonomy" id="456493"/>
    <lineage>
        <taxon>Bacteria</taxon>
        <taxon>Bacillati</taxon>
        <taxon>Bacillota</taxon>
        <taxon>Bacilli</taxon>
        <taxon>Bacillales</taxon>
        <taxon>Paenibacillaceae</taxon>
        <taxon>Saccharibacillus</taxon>
    </lineage>
</organism>
<evidence type="ECO:0000313" key="2">
    <source>
        <dbReference type="Proteomes" id="UP001380953"/>
    </source>
</evidence>
<evidence type="ECO:0000313" key="1">
    <source>
        <dbReference type="EMBL" id="MEJ8303969.1"/>
    </source>
</evidence>
<proteinExistence type="predicted"/>
<dbReference type="Proteomes" id="UP001380953">
    <property type="component" value="Unassembled WGS sequence"/>
</dbReference>
<reference evidence="1" key="1">
    <citation type="submission" date="2024-03" db="EMBL/GenBank/DDBJ databases">
        <title>Whole genome sequecning of epiphytes from Marcgravia umbellata leaves.</title>
        <authorList>
            <person name="Kumar G."/>
            <person name="Savka M.A."/>
        </authorList>
    </citation>
    <scope>NUCLEOTIDE SEQUENCE</scope>
    <source>
        <strain evidence="1">RIT_BL5</strain>
    </source>
</reference>
<comment type="caution">
    <text evidence="1">The sequence shown here is derived from an EMBL/GenBank/DDBJ whole genome shotgun (WGS) entry which is preliminary data.</text>
</comment>
<keyword evidence="2" id="KW-1185">Reference proteome</keyword>
<gene>
    <name evidence="1" type="ORF">WKI47_08675</name>
</gene>
<protein>
    <submittedName>
        <fullName evidence="1">Uncharacterized protein</fullName>
    </submittedName>
</protein>
<sequence>MKKGFMVSVAICSLLVMAACENDKTQETAAAPAEQAATQTTTQPAEQKTETAAAAEVETEEVVVEDIADAEARDVNQKSEFVSDSDQQLANDYIMELEPAMTAATPITNNLAAALKAWLNEEIDDATMREYLVSADSAFEMLENELTRVAVPDFESARLHDAISEFRSVMLGMGVDGGKSVDLFIEAIDTQNVDKIEEAYDAIAPFEDYVSRGEAVFAELQTMIDME</sequence>
<dbReference type="EMBL" id="JBBKAR010000031">
    <property type="protein sequence ID" value="MEJ8303969.1"/>
    <property type="molecule type" value="Genomic_DNA"/>
</dbReference>